<organism evidence="3 4">
    <name type="scientific">Trichoderma harzianum</name>
    <name type="common">Hypocrea lixii</name>
    <dbReference type="NCBI Taxonomy" id="5544"/>
    <lineage>
        <taxon>Eukaryota</taxon>
        <taxon>Fungi</taxon>
        <taxon>Dikarya</taxon>
        <taxon>Ascomycota</taxon>
        <taxon>Pezizomycotina</taxon>
        <taxon>Sordariomycetes</taxon>
        <taxon>Hypocreomycetidae</taxon>
        <taxon>Hypocreales</taxon>
        <taxon>Hypocreaceae</taxon>
        <taxon>Trichoderma</taxon>
    </lineage>
</organism>
<feature type="region of interest" description="Disordered" evidence="1">
    <location>
        <begin position="120"/>
        <end position="140"/>
    </location>
</feature>
<dbReference type="AlphaFoldDB" id="A0A0F9X6N7"/>
<dbReference type="OrthoDB" id="4900018at2759"/>
<comment type="caution">
    <text evidence="3">The sequence shown here is derived from an EMBL/GenBank/DDBJ whole genome shotgun (WGS) entry which is preliminary data.</text>
</comment>
<evidence type="ECO:0000313" key="3">
    <source>
        <dbReference type="EMBL" id="KKO96502.1"/>
    </source>
</evidence>
<dbReference type="OMA" id="QFFWPLF"/>
<feature type="transmembrane region" description="Helical" evidence="2">
    <location>
        <begin position="54"/>
        <end position="82"/>
    </location>
</feature>
<keyword evidence="2" id="KW-0472">Membrane</keyword>
<evidence type="ECO:0000256" key="1">
    <source>
        <dbReference type="SAM" id="MobiDB-lite"/>
    </source>
</evidence>
<evidence type="ECO:0000313" key="4">
    <source>
        <dbReference type="Proteomes" id="UP000034112"/>
    </source>
</evidence>
<reference evidence="4" key="1">
    <citation type="journal article" date="2015" name="Genome Announc.">
        <title>Draft whole-genome sequence of the biocontrol agent Trichoderma harzianum T6776.</title>
        <authorList>
            <person name="Baroncelli R."/>
            <person name="Piaggeschi G."/>
            <person name="Fiorini L."/>
            <person name="Bertolini E."/>
            <person name="Zapparata A."/>
            <person name="Pe M.E."/>
            <person name="Sarrocco S."/>
            <person name="Vannacci G."/>
        </authorList>
    </citation>
    <scope>NUCLEOTIDE SEQUENCE [LARGE SCALE GENOMIC DNA]</scope>
    <source>
        <strain evidence="4">T6776</strain>
    </source>
</reference>
<accession>A0A0F9X6N7</accession>
<dbReference type="Proteomes" id="UP000034112">
    <property type="component" value="Unassembled WGS sequence"/>
</dbReference>
<evidence type="ECO:0000256" key="2">
    <source>
        <dbReference type="SAM" id="Phobius"/>
    </source>
</evidence>
<name>A0A0F9X6N7_TRIHA</name>
<proteinExistence type="predicted"/>
<protein>
    <submittedName>
        <fullName evidence="3">Uncharacterized protein</fullName>
    </submittedName>
</protein>
<keyword evidence="2" id="KW-0812">Transmembrane</keyword>
<gene>
    <name evidence="3" type="ORF">THAR02_11399</name>
</gene>
<keyword evidence="2" id="KW-1133">Transmembrane helix</keyword>
<dbReference type="EMBL" id="JOKZ01000899">
    <property type="protein sequence ID" value="KKO96502.1"/>
    <property type="molecule type" value="Genomic_DNA"/>
</dbReference>
<sequence length="140" mass="15789">MFVGGFFIRSTTPLSNLFTLPSIFSRSPPPSFIHSSLAATADCFRDALAIFQLFWPLFLIMFCISLFACFVQQYIFSMVAYVSRTLANGMRRIYLPLFDLARPVIDRVIKLLPTNLNPLKKSKKKTGGRPRSVSDKSGAR</sequence>